<dbReference type="PANTHER" id="PTHR43246">
    <property type="entry name" value="PEPTIDYL-PROLYL CIS-TRANS ISOMERASE CYP38, CHLOROPLASTIC"/>
    <property type="match status" value="1"/>
</dbReference>
<evidence type="ECO:0000313" key="7">
    <source>
        <dbReference type="EMBL" id="GFM35705.1"/>
    </source>
</evidence>
<dbReference type="PROSITE" id="PS00170">
    <property type="entry name" value="CSA_PPIASE_1"/>
    <property type="match status" value="1"/>
</dbReference>
<evidence type="ECO:0000256" key="1">
    <source>
        <dbReference type="ARBA" id="ARBA00002388"/>
    </source>
</evidence>
<dbReference type="RefSeq" id="WP_174408391.1">
    <property type="nucleotide sequence ID" value="NZ_BLVP01000001.1"/>
</dbReference>
<dbReference type="EMBL" id="BLVP01000001">
    <property type="protein sequence ID" value="GFM35705.1"/>
    <property type="molecule type" value="Genomic_DNA"/>
</dbReference>
<keyword evidence="3 5" id="KW-0697">Rotamase</keyword>
<comment type="caution">
    <text evidence="7">The sequence shown here is derived from an EMBL/GenBank/DDBJ whole genome shotgun (WGS) entry which is preliminary data.</text>
</comment>
<keyword evidence="8" id="KW-1185">Reference proteome</keyword>
<organism evidence="7 8">
    <name type="scientific">Desulfovibrio psychrotolerans</name>
    <dbReference type="NCBI Taxonomy" id="415242"/>
    <lineage>
        <taxon>Bacteria</taxon>
        <taxon>Pseudomonadati</taxon>
        <taxon>Thermodesulfobacteriota</taxon>
        <taxon>Desulfovibrionia</taxon>
        <taxon>Desulfovibrionales</taxon>
        <taxon>Desulfovibrionaceae</taxon>
        <taxon>Desulfovibrio</taxon>
    </lineage>
</organism>
<evidence type="ECO:0000313" key="8">
    <source>
        <dbReference type="Proteomes" id="UP000503820"/>
    </source>
</evidence>
<protein>
    <recommendedName>
        <fullName evidence="5">Peptidyl-prolyl cis-trans isomerase</fullName>
        <shortName evidence="5">PPIase</shortName>
        <ecNumber evidence="5">5.2.1.8</ecNumber>
    </recommendedName>
</protein>
<reference evidence="7 8" key="1">
    <citation type="submission" date="2020-05" db="EMBL/GenBank/DDBJ databases">
        <title>Draft genome sequence of Desulfovibrio psychrotolerans JS1T.</title>
        <authorList>
            <person name="Ueno A."/>
            <person name="Tamazawa S."/>
            <person name="Tamamura S."/>
            <person name="Murakami T."/>
            <person name="Kiyama T."/>
            <person name="Inomata H."/>
            <person name="Amano Y."/>
            <person name="Miyakawa K."/>
            <person name="Tamaki H."/>
            <person name="Naganuma T."/>
            <person name="Kaneko K."/>
        </authorList>
    </citation>
    <scope>NUCLEOTIDE SEQUENCE [LARGE SCALE GENOMIC DNA]</scope>
    <source>
        <strain evidence="7 8">JS1</strain>
    </source>
</reference>
<feature type="domain" description="PPIase cyclophilin-type" evidence="6">
    <location>
        <begin position="9"/>
        <end position="166"/>
    </location>
</feature>
<dbReference type="Proteomes" id="UP000503820">
    <property type="component" value="Unassembled WGS sequence"/>
</dbReference>
<sequence length="168" mass="19039">MENPYVLLETTLGDILIELLPEQAPASVANFLRYVDAKHYDYTIFHRVIRGFMIQGGGYDNRLQRRETFEPVVNEATNGLSNLKGTVVLARATEKDSACDEFFINAEDNADLDHQDDTDEGFGYAVFGRVVEGMDVVKKINWKVTKARDGFDDLPVDDIEIISARRFE</sequence>
<comment type="function">
    <text evidence="1 5">PPIases accelerate the folding of proteins. It catalyzes the cis-trans isomerization of proline imidic peptide bonds in oligopeptides.</text>
</comment>
<dbReference type="PIRSF" id="PIRSF001467">
    <property type="entry name" value="Peptidylpro_ismrse"/>
    <property type="match status" value="1"/>
</dbReference>
<dbReference type="PRINTS" id="PR00153">
    <property type="entry name" value="CSAPPISMRASE"/>
</dbReference>
<dbReference type="InterPro" id="IPR029000">
    <property type="entry name" value="Cyclophilin-like_dom_sf"/>
</dbReference>
<dbReference type="EC" id="5.2.1.8" evidence="5"/>
<evidence type="ECO:0000259" key="6">
    <source>
        <dbReference type="PROSITE" id="PS50072"/>
    </source>
</evidence>
<dbReference type="GO" id="GO:0003755">
    <property type="term" value="F:peptidyl-prolyl cis-trans isomerase activity"/>
    <property type="evidence" value="ECO:0007669"/>
    <property type="project" value="UniProtKB-UniRule"/>
</dbReference>
<dbReference type="Pfam" id="PF00160">
    <property type="entry name" value="Pro_isomerase"/>
    <property type="match status" value="1"/>
</dbReference>
<dbReference type="InterPro" id="IPR024936">
    <property type="entry name" value="Cyclophilin-type_PPIase"/>
</dbReference>
<dbReference type="PROSITE" id="PS50072">
    <property type="entry name" value="CSA_PPIASE_2"/>
    <property type="match status" value="1"/>
</dbReference>
<gene>
    <name evidence="7" type="primary">ppiB-1</name>
    <name evidence="7" type="ORF">DSM19430T_03890</name>
</gene>
<dbReference type="InterPro" id="IPR002130">
    <property type="entry name" value="Cyclophilin-type_PPIase_dom"/>
</dbReference>
<dbReference type="Gene3D" id="2.40.100.10">
    <property type="entry name" value="Cyclophilin-like"/>
    <property type="match status" value="1"/>
</dbReference>
<dbReference type="AlphaFoldDB" id="A0A7J0BRD6"/>
<dbReference type="SUPFAM" id="SSF50891">
    <property type="entry name" value="Cyclophilin-like"/>
    <property type="match status" value="1"/>
</dbReference>
<name>A0A7J0BRD6_9BACT</name>
<accession>A0A7J0BRD6</accession>
<comment type="catalytic activity">
    <reaction evidence="5">
        <text>[protein]-peptidylproline (omega=180) = [protein]-peptidylproline (omega=0)</text>
        <dbReference type="Rhea" id="RHEA:16237"/>
        <dbReference type="Rhea" id="RHEA-COMP:10747"/>
        <dbReference type="Rhea" id="RHEA-COMP:10748"/>
        <dbReference type="ChEBI" id="CHEBI:83833"/>
        <dbReference type="ChEBI" id="CHEBI:83834"/>
        <dbReference type="EC" id="5.2.1.8"/>
    </reaction>
</comment>
<keyword evidence="4 5" id="KW-0413">Isomerase</keyword>
<dbReference type="InterPro" id="IPR044665">
    <property type="entry name" value="E_coli_cyclophilin_A-like"/>
</dbReference>
<proteinExistence type="inferred from homology"/>
<dbReference type="GO" id="GO:0006457">
    <property type="term" value="P:protein folding"/>
    <property type="evidence" value="ECO:0007669"/>
    <property type="project" value="InterPro"/>
</dbReference>
<evidence type="ECO:0000256" key="4">
    <source>
        <dbReference type="ARBA" id="ARBA00023235"/>
    </source>
</evidence>
<dbReference type="InterPro" id="IPR020892">
    <property type="entry name" value="Cyclophilin-type_PPIase_CS"/>
</dbReference>
<comment type="similarity">
    <text evidence="2 5">Belongs to the cyclophilin-type PPIase family.</text>
</comment>
<evidence type="ECO:0000256" key="5">
    <source>
        <dbReference type="RuleBase" id="RU363019"/>
    </source>
</evidence>
<evidence type="ECO:0000256" key="3">
    <source>
        <dbReference type="ARBA" id="ARBA00023110"/>
    </source>
</evidence>
<evidence type="ECO:0000256" key="2">
    <source>
        <dbReference type="ARBA" id="ARBA00007365"/>
    </source>
</evidence>